<dbReference type="Gene3D" id="3.40.50.300">
    <property type="entry name" value="P-loop containing nucleotide triphosphate hydrolases"/>
    <property type="match status" value="1"/>
</dbReference>
<dbReference type="InterPro" id="IPR027417">
    <property type="entry name" value="P-loop_NTPase"/>
</dbReference>
<keyword evidence="6" id="KW-0479">Metal-binding</keyword>
<keyword evidence="5 6" id="KW-0342">GTP-binding</keyword>
<dbReference type="InterPro" id="IPR027266">
    <property type="entry name" value="TrmE/GcvT-like"/>
</dbReference>
<keyword evidence="4 6" id="KW-0630">Potassium</keyword>
<evidence type="ECO:0000313" key="10">
    <source>
        <dbReference type="Proteomes" id="UP001060414"/>
    </source>
</evidence>
<feature type="binding site" evidence="6">
    <location>
        <position position="218"/>
    </location>
    <ligand>
        <name>K(+)</name>
        <dbReference type="ChEBI" id="CHEBI:29103"/>
    </ligand>
</feature>
<feature type="binding site" evidence="6">
    <location>
        <position position="443"/>
    </location>
    <ligand>
        <name>(6S)-5-formyl-5,6,7,8-tetrahydrofolate</name>
        <dbReference type="ChEBI" id="CHEBI:57457"/>
    </ligand>
</feature>
<evidence type="ECO:0000313" key="9">
    <source>
        <dbReference type="EMBL" id="UWZ81577.1"/>
    </source>
</evidence>
<evidence type="ECO:0000259" key="8">
    <source>
        <dbReference type="PROSITE" id="PS51709"/>
    </source>
</evidence>
<feature type="binding site" evidence="6">
    <location>
        <position position="243"/>
    </location>
    <ligand>
        <name>Mg(2+)</name>
        <dbReference type="ChEBI" id="CHEBI:18420"/>
    </ligand>
</feature>
<feature type="binding site" evidence="6">
    <location>
        <position position="73"/>
    </location>
    <ligand>
        <name>(6S)-5-formyl-5,6,7,8-tetrahydrofolate</name>
        <dbReference type="ChEBI" id="CHEBI:57457"/>
    </ligand>
</feature>
<dbReference type="NCBIfam" id="TIGR00231">
    <property type="entry name" value="small_GTP"/>
    <property type="match status" value="1"/>
</dbReference>
<evidence type="ECO:0000256" key="1">
    <source>
        <dbReference type="ARBA" id="ARBA00011043"/>
    </source>
</evidence>
<accession>A0ABY5ZUF2</accession>
<gene>
    <name evidence="6 9" type="primary">mnmE</name>
    <name evidence="6" type="synonym">trmE</name>
    <name evidence="9" type="ORF">L9S41_10150</name>
</gene>
<dbReference type="SUPFAM" id="SSF116878">
    <property type="entry name" value="TrmE connector domain"/>
    <property type="match status" value="1"/>
</dbReference>
<sequence>MFGQGGIGIVRISGDAARGLMERFFHPRRPVVGLDSHRFYYGVFGPSAQDPIDEVMAVFMQAPHSYTREDVVEIHCHGSAVVGRRVIEALVGAGCRLAHPGEFTLRAFLNGRIDLSQAEGVMELINSHSLLGQRQALRHLQGALGLRCQGLREALCQALAVVEAWIDFPEEDLDSESETRIHGLVGDALAQIEGLVASFQAGRILREGVAVLILGRPNVGKSSLLNALLGSDRAIVTDLPGTTRDTLEEHMDLGGLRVRFIDSAGLRQSCDPIEQEGVRRSRAKISEADLILFLVDGHQGLTAEDLDTYALCDPAKVFLVSNKCDLGLKPLDEKLPAAAFVHLSARTGQGLEELRAAIRGFFLDQSSLAGEEELYVTEERHRDCLQRCAASLRRALEAHEGGLSLEFVALELRQGLDHLGEITGETAPDEIINRIFSQFCIGK</sequence>
<dbReference type="InterPro" id="IPR027368">
    <property type="entry name" value="MnmE_dom2"/>
</dbReference>
<dbReference type="InterPro" id="IPR004520">
    <property type="entry name" value="GTPase_MnmE"/>
</dbReference>
<evidence type="ECO:0000256" key="4">
    <source>
        <dbReference type="ARBA" id="ARBA00022958"/>
    </source>
</evidence>
<dbReference type="InterPro" id="IPR018948">
    <property type="entry name" value="GTP-bd_TrmE_N"/>
</dbReference>
<dbReference type="EC" id="3.6.-.-" evidence="6"/>
<dbReference type="EMBL" id="CP092109">
    <property type="protein sequence ID" value="UWZ81577.1"/>
    <property type="molecule type" value="Genomic_DNA"/>
</dbReference>
<comment type="subunit">
    <text evidence="6">Homodimer. Heterotetramer of two MnmE and two MnmG subunits.</text>
</comment>
<comment type="similarity">
    <text evidence="1 6 7">Belongs to the TRAFAC class TrmE-Era-EngA-EngB-Septin-like GTPase superfamily. TrmE GTPase family.</text>
</comment>
<keyword evidence="10" id="KW-1185">Reference proteome</keyword>
<comment type="subcellular location">
    <subcellularLocation>
        <location evidence="6">Cytoplasm</location>
    </subcellularLocation>
</comment>
<feature type="binding site" evidence="6">
    <location>
        <position position="242"/>
    </location>
    <ligand>
        <name>K(+)</name>
        <dbReference type="ChEBI" id="CHEBI:29103"/>
    </ligand>
</feature>
<dbReference type="Gene3D" id="1.20.120.430">
    <property type="entry name" value="tRNA modification GTPase MnmE domain 2"/>
    <property type="match status" value="1"/>
</dbReference>
<dbReference type="InterPro" id="IPR005225">
    <property type="entry name" value="Small_GTP-bd"/>
</dbReference>
<dbReference type="InterPro" id="IPR025867">
    <property type="entry name" value="MnmE_helical"/>
</dbReference>
<feature type="binding site" evidence="6">
    <location>
        <begin position="262"/>
        <end position="265"/>
    </location>
    <ligand>
        <name>GTP</name>
        <dbReference type="ChEBI" id="CHEBI:37565"/>
    </ligand>
</feature>
<keyword evidence="3 6" id="KW-0547">Nucleotide-binding</keyword>
<comment type="function">
    <text evidence="6">Exhibits a very high intrinsic GTPase hydrolysis rate. Involved in the addition of a carboxymethylaminomethyl (cmnm) group at the wobble position (U34) of certain tRNAs, forming tRNA-cmnm(5)s(2)U34.</text>
</comment>
<evidence type="ECO:0000256" key="5">
    <source>
        <dbReference type="ARBA" id="ARBA00023134"/>
    </source>
</evidence>
<dbReference type="InterPro" id="IPR006073">
    <property type="entry name" value="GTP-bd"/>
</dbReference>
<dbReference type="PRINTS" id="PR00326">
    <property type="entry name" value="GTP1OBG"/>
</dbReference>
<feature type="domain" description="TrmE-type G" evidence="8">
    <location>
        <begin position="208"/>
        <end position="363"/>
    </location>
</feature>
<dbReference type="NCBIfam" id="NF003661">
    <property type="entry name" value="PRK05291.1-3"/>
    <property type="match status" value="1"/>
</dbReference>
<proteinExistence type="inferred from homology"/>
<dbReference type="Pfam" id="PF01926">
    <property type="entry name" value="MMR_HSR1"/>
    <property type="match status" value="1"/>
</dbReference>
<protein>
    <recommendedName>
        <fullName evidence="6">tRNA modification GTPase MnmE</fullName>
        <ecNumber evidence="6">3.6.-.-</ecNumber>
    </recommendedName>
</protein>
<dbReference type="PROSITE" id="PS51709">
    <property type="entry name" value="G_TRME"/>
    <property type="match status" value="1"/>
</dbReference>
<dbReference type="HAMAP" id="MF_00379">
    <property type="entry name" value="GTPase_MnmE"/>
    <property type="match status" value="1"/>
</dbReference>
<reference evidence="9" key="1">
    <citation type="journal article" date="2022" name="Environ. Microbiol.">
        <title>Geoalkalibacter halelectricus SAP #1 sp. nov. possessing extracellular electron transfer and mineral#reducing capabilities from a haloalkaline environment.</title>
        <authorList>
            <person name="Yadav S."/>
            <person name="Singh R."/>
            <person name="Sundharam S.S."/>
            <person name="Chaudhary S."/>
            <person name="Krishnamurthi S."/>
            <person name="Patil S.A."/>
        </authorList>
    </citation>
    <scope>NUCLEOTIDE SEQUENCE</scope>
    <source>
        <strain evidence="9">SAP-1</strain>
    </source>
</reference>
<evidence type="ECO:0000256" key="3">
    <source>
        <dbReference type="ARBA" id="ARBA00022741"/>
    </source>
</evidence>
<feature type="binding site" evidence="6">
    <location>
        <begin position="237"/>
        <end position="243"/>
    </location>
    <ligand>
        <name>GTP</name>
        <dbReference type="ChEBI" id="CHEBI:37565"/>
    </ligand>
</feature>
<dbReference type="CDD" id="cd14858">
    <property type="entry name" value="TrmE_N"/>
    <property type="match status" value="1"/>
</dbReference>
<name>A0ABY5ZUF2_9BACT</name>
<keyword evidence="6" id="KW-0963">Cytoplasm</keyword>
<dbReference type="PANTHER" id="PTHR42714">
    <property type="entry name" value="TRNA MODIFICATION GTPASE GTPBP3"/>
    <property type="match status" value="1"/>
</dbReference>
<feature type="binding site" evidence="6">
    <location>
        <position position="222"/>
    </location>
    <ligand>
        <name>Mg(2+)</name>
        <dbReference type="ChEBI" id="CHEBI:18420"/>
    </ligand>
</feature>
<dbReference type="PANTHER" id="PTHR42714:SF2">
    <property type="entry name" value="TRNA MODIFICATION GTPASE GTPBP3, MITOCHONDRIAL"/>
    <property type="match status" value="1"/>
</dbReference>
<organism evidence="9 10">
    <name type="scientific">Geoalkalibacter halelectricus</name>
    <dbReference type="NCBI Taxonomy" id="2847045"/>
    <lineage>
        <taxon>Bacteria</taxon>
        <taxon>Pseudomonadati</taxon>
        <taxon>Thermodesulfobacteriota</taxon>
        <taxon>Desulfuromonadia</taxon>
        <taxon>Desulfuromonadales</taxon>
        <taxon>Geoalkalibacteraceae</taxon>
        <taxon>Geoalkalibacter</taxon>
    </lineage>
</organism>
<dbReference type="NCBIfam" id="TIGR00450">
    <property type="entry name" value="mnmE_trmE_thdF"/>
    <property type="match status" value="1"/>
</dbReference>
<feature type="binding site" evidence="6">
    <location>
        <position position="239"/>
    </location>
    <ligand>
        <name>K(+)</name>
        <dbReference type="ChEBI" id="CHEBI:29103"/>
    </ligand>
</feature>
<dbReference type="InterPro" id="IPR031168">
    <property type="entry name" value="G_TrmE"/>
</dbReference>
<dbReference type="Proteomes" id="UP001060414">
    <property type="component" value="Chromosome"/>
</dbReference>
<feature type="binding site" evidence="6">
    <location>
        <begin position="218"/>
        <end position="223"/>
    </location>
    <ligand>
        <name>GTP</name>
        <dbReference type="ChEBI" id="CHEBI:37565"/>
    </ligand>
</feature>
<dbReference type="CDD" id="cd04164">
    <property type="entry name" value="trmE"/>
    <property type="match status" value="1"/>
</dbReference>
<evidence type="ECO:0000256" key="7">
    <source>
        <dbReference type="RuleBase" id="RU003313"/>
    </source>
</evidence>
<comment type="cofactor">
    <cofactor evidence="6">
        <name>K(+)</name>
        <dbReference type="ChEBI" id="CHEBI:29103"/>
    </cofactor>
    <text evidence="6">Binds 1 potassium ion per subunit.</text>
</comment>
<dbReference type="Gene3D" id="3.30.1360.120">
    <property type="entry name" value="Probable tRNA modification gtpase trme, domain 1"/>
    <property type="match status" value="1"/>
</dbReference>
<evidence type="ECO:0000256" key="6">
    <source>
        <dbReference type="HAMAP-Rule" id="MF_00379"/>
    </source>
</evidence>
<feature type="binding site" evidence="6">
    <location>
        <position position="112"/>
    </location>
    <ligand>
        <name>(6S)-5-formyl-5,6,7,8-tetrahydrofolate</name>
        <dbReference type="ChEBI" id="CHEBI:57457"/>
    </ligand>
</feature>
<comment type="caution">
    <text evidence="6">Lacks conserved residue(s) required for the propagation of feature annotation.</text>
</comment>
<feature type="binding site" evidence="6">
    <location>
        <position position="237"/>
    </location>
    <ligand>
        <name>K(+)</name>
        <dbReference type="ChEBI" id="CHEBI:29103"/>
    </ligand>
</feature>
<dbReference type="Pfam" id="PF10396">
    <property type="entry name" value="TrmE_N"/>
    <property type="match status" value="1"/>
</dbReference>
<dbReference type="Pfam" id="PF12631">
    <property type="entry name" value="MnmE_helical"/>
    <property type="match status" value="1"/>
</dbReference>
<keyword evidence="6 9" id="KW-0378">Hydrolase</keyword>
<keyword evidence="6" id="KW-0460">Magnesium</keyword>
<feature type="binding site" evidence="6">
    <location>
        <position position="11"/>
    </location>
    <ligand>
        <name>(6S)-5-formyl-5,6,7,8-tetrahydrofolate</name>
        <dbReference type="ChEBI" id="CHEBI:57457"/>
    </ligand>
</feature>
<feature type="binding site" evidence="6">
    <location>
        <begin position="344"/>
        <end position="346"/>
    </location>
    <ligand>
        <name>GTP</name>
        <dbReference type="ChEBI" id="CHEBI:37565"/>
    </ligand>
</feature>
<evidence type="ECO:0000256" key="2">
    <source>
        <dbReference type="ARBA" id="ARBA00022694"/>
    </source>
</evidence>
<dbReference type="SUPFAM" id="SSF52540">
    <property type="entry name" value="P-loop containing nucleoside triphosphate hydrolases"/>
    <property type="match status" value="1"/>
</dbReference>
<keyword evidence="2 6" id="KW-0819">tRNA processing</keyword>
<dbReference type="GO" id="GO:0016787">
    <property type="term" value="F:hydrolase activity"/>
    <property type="evidence" value="ECO:0007669"/>
    <property type="project" value="UniProtKB-KW"/>
</dbReference>